<dbReference type="Gene3D" id="1.20.1050.10">
    <property type="match status" value="1"/>
</dbReference>
<protein>
    <submittedName>
        <fullName evidence="3">Glutathione S-transferase GST-6.0</fullName>
        <ecNumber evidence="3">2.5.1.18</ecNumber>
    </submittedName>
</protein>
<dbReference type="InterPro" id="IPR036249">
    <property type="entry name" value="Thioredoxin-like_sf"/>
</dbReference>
<name>A0A1R4B0U6_9VIBR</name>
<dbReference type="Proteomes" id="UP000189475">
    <property type="component" value="Unassembled WGS sequence"/>
</dbReference>
<dbReference type="Pfam" id="PF13410">
    <property type="entry name" value="GST_C_2"/>
    <property type="match status" value="1"/>
</dbReference>
<dbReference type="InterPro" id="IPR004045">
    <property type="entry name" value="Glutathione_S-Trfase_N"/>
</dbReference>
<dbReference type="SUPFAM" id="SSF47616">
    <property type="entry name" value="GST C-terminal domain-like"/>
    <property type="match status" value="1"/>
</dbReference>
<keyword evidence="4" id="KW-1185">Reference proteome</keyword>
<gene>
    <name evidence="3" type="primary">gstB</name>
    <name evidence="3" type="ORF">VPAL9027_00436</name>
</gene>
<organism evidence="3 4">
    <name type="scientific">Vibrio palustris</name>
    <dbReference type="NCBI Taxonomy" id="1918946"/>
    <lineage>
        <taxon>Bacteria</taxon>
        <taxon>Pseudomonadati</taxon>
        <taxon>Pseudomonadota</taxon>
        <taxon>Gammaproteobacteria</taxon>
        <taxon>Vibrionales</taxon>
        <taxon>Vibrionaceae</taxon>
        <taxon>Vibrio</taxon>
    </lineage>
</organism>
<dbReference type="InterPro" id="IPR040079">
    <property type="entry name" value="Glutathione_S-Trfase"/>
</dbReference>
<dbReference type="SUPFAM" id="SSF52833">
    <property type="entry name" value="Thioredoxin-like"/>
    <property type="match status" value="1"/>
</dbReference>
<dbReference type="InterPro" id="IPR036282">
    <property type="entry name" value="Glutathione-S-Trfase_C_sf"/>
</dbReference>
<dbReference type="InterPro" id="IPR010987">
    <property type="entry name" value="Glutathione-S-Trfase_C-like"/>
</dbReference>
<dbReference type="CDD" id="cd03057">
    <property type="entry name" value="GST_N_Beta"/>
    <property type="match status" value="1"/>
</dbReference>
<sequence>MKLYFTPGACSVSPHIVLEELGLAHELEQVDLQAKRTVSGENYLDVTQKGYIPALKLDNGHILTEGIVIAQYLADLKPEANLIPASGEERYQLQSLMVYISTELHKGMGPLFNPAITPEERDKVIAGLAKRFQWIADQIGDRDFAFGDHFTIADAYLFTILNWTNFLEVDMSAYPVLQAYMQRHVERPSVQAALKAEGLI</sequence>
<feature type="domain" description="GST N-terminal" evidence="1">
    <location>
        <begin position="1"/>
        <end position="81"/>
    </location>
</feature>
<proteinExistence type="predicted"/>
<dbReference type="AlphaFoldDB" id="A0A1R4B0U6"/>
<dbReference type="PANTHER" id="PTHR44051">
    <property type="entry name" value="GLUTATHIONE S-TRANSFERASE-RELATED"/>
    <property type="match status" value="1"/>
</dbReference>
<dbReference type="GO" id="GO:0004364">
    <property type="term" value="F:glutathione transferase activity"/>
    <property type="evidence" value="ECO:0007669"/>
    <property type="project" value="UniProtKB-EC"/>
</dbReference>
<dbReference type="PROSITE" id="PS50404">
    <property type="entry name" value="GST_NTER"/>
    <property type="match status" value="1"/>
</dbReference>
<dbReference type="OrthoDB" id="9803562at2"/>
<dbReference type="SFLD" id="SFLDG01150">
    <property type="entry name" value="Main.1:_Beta-like"/>
    <property type="match status" value="1"/>
</dbReference>
<evidence type="ECO:0000313" key="4">
    <source>
        <dbReference type="Proteomes" id="UP000189475"/>
    </source>
</evidence>
<dbReference type="PANTHER" id="PTHR44051:SF8">
    <property type="entry name" value="GLUTATHIONE S-TRANSFERASE GSTA"/>
    <property type="match status" value="1"/>
</dbReference>
<dbReference type="Gene3D" id="3.40.30.10">
    <property type="entry name" value="Glutaredoxin"/>
    <property type="match status" value="1"/>
</dbReference>
<dbReference type="EMBL" id="FUFT01000001">
    <property type="protein sequence ID" value="SJL82507.1"/>
    <property type="molecule type" value="Genomic_DNA"/>
</dbReference>
<dbReference type="EC" id="2.5.1.18" evidence="3"/>
<evidence type="ECO:0000313" key="3">
    <source>
        <dbReference type="EMBL" id="SJL82507.1"/>
    </source>
</evidence>
<dbReference type="Pfam" id="PF13409">
    <property type="entry name" value="GST_N_2"/>
    <property type="match status" value="1"/>
</dbReference>
<dbReference type="CDD" id="cd03188">
    <property type="entry name" value="GST_C_Beta"/>
    <property type="match status" value="1"/>
</dbReference>
<accession>A0A1R4B0U6</accession>
<evidence type="ECO:0000259" key="2">
    <source>
        <dbReference type="PROSITE" id="PS50405"/>
    </source>
</evidence>
<dbReference type="NCBIfam" id="NF007831">
    <property type="entry name" value="PRK10542.1"/>
    <property type="match status" value="1"/>
</dbReference>
<evidence type="ECO:0000259" key="1">
    <source>
        <dbReference type="PROSITE" id="PS50404"/>
    </source>
</evidence>
<dbReference type="STRING" id="1918946.VPAL9027_00436"/>
<reference evidence="3 4" key="1">
    <citation type="submission" date="2017-02" db="EMBL/GenBank/DDBJ databases">
        <authorList>
            <person name="Peterson S.W."/>
        </authorList>
    </citation>
    <scope>NUCLEOTIDE SEQUENCE [LARGE SCALE GENOMIC DNA]</scope>
    <source>
        <strain evidence="3 4">CECT 9027</strain>
    </source>
</reference>
<dbReference type="SFLD" id="SFLDG00358">
    <property type="entry name" value="Main_(cytGST)"/>
    <property type="match status" value="1"/>
</dbReference>
<dbReference type="PROSITE" id="PS50405">
    <property type="entry name" value="GST_CTER"/>
    <property type="match status" value="1"/>
</dbReference>
<dbReference type="RefSeq" id="WP_077311842.1">
    <property type="nucleotide sequence ID" value="NZ_AP024887.1"/>
</dbReference>
<dbReference type="SFLD" id="SFLDS00019">
    <property type="entry name" value="Glutathione_Transferase_(cytos"/>
    <property type="match status" value="1"/>
</dbReference>
<feature type="domain" description="GST C-terminal" evidence="2">
    <location>
        <begin position="86"/>
        <end position="200"/>
    </location>
</feature>
<keyword evidence="3" id="KW-0808">Transferase</keyword>